<dbReference type="PRINTS" id="PR00740">
    <property type="entry name" value="GLHYDRLASE27"/>
</dbReference>
<name>A0A158PM88_ANGCS</name>
<dbReference type="GO" id="GO:0016139">
    <property type="term" value="P:glycoside catabolic process"/>
    <property type="evidence" value="ECO:0007669"/>
    <property type="project" value="TreeGrafter"/>
</dbReference>
<dbReference type="GO" id="GO:0005737">
    <property type="term" value="C:cytoplasm"/>
    <property type="evidence" value="ECO:0007669"/>
    <property type="project" value="TreeGrafter"/>
</dbReference>
<keyword evidence="4" id="KW-1015">Disulfide bond</keyword>
<dbReference type="SUPFAM" id="SSF51445">
    <property type="entry name" value="(Trans)glycosidases"/>
    <property type="match status" value="1"/>
</dbReference>
<organism evidence="7">
    <name type="scientific">Angiostrongylus costaricensis</name>
    <name type="common">Nematode worm</name>
    <dbReference type="NCBI Taxonomy" id="334426"/>
    <lineage>
        <taxon>Eukaryota</taxon>
        <taxon>Metazoa</taxon>
        <taxon>Ecdysozoa</taxon>
        <taxon>Nematoda</taxon>
        <taxon>Chromadorea</taxon>
        <taxon>Rhabditida</taxon>
        <taxon>Rhabditina</taxon>
        <taxon>Rhabditomorpha</taxon>
        <taxon>Strongyloidea</taxon>
        <taxon>Metastrongylidae</taxon>
        <taxon>Angiostrongylus</taxon>
    </lineage>
</organism>
<dbReference type="Proteomes" id="UP000267027">
    <property type="component" value="Unassembled WGS sequence"/>
</dbReference>
<dbReference type="InterPro" id="IPR013785">
    <property type="entry name" value="Aldolase_TIM"/>
</dbReference>
<reference evidence="5 6" key="2">
    <citation type="submission" date="2018-11" db="EMBL/GenBank/DDBJ databases">
        <authorList>
            <consortium name="Pathogen Informatics"/>
        </authorList>
    </citation>
    <scope>NUCLEOTIDE SEQUENCE [LARGE SCALE GENOMIC DNA]</scope>
    <source>
        <strain evidence="5 6">Costa Rica</strain>
    </source>
</reference>
<accession>A0A158PM88</accession>
<dbReference type="OrthoDB" id="5795902at2759"/>
<dbReference type="GO" id="GO:0004557">
    <property type="term" value="F:alpha-galactosidase activity"/>
    <property type="evidence" value="ECO:0007669"/>
    <property type="project" value="TreeGrafter"/>
</dbReference>
<dbReference type="PANTHER" id="PTHR11452">
    <property type="entry name" value="ALPHA-GALACTOSIDASE/ALPHA-N-ACETYLGALACTOSAMINIDASE"/>
    <property type="match status" value="1"/>
</dbReference>
<proteinExistence type="inferred from homology"/>
<keyword evidence="6" id="KW-1185">Reference proteome</keyword>
<reference evidence="7" key="1">
    <citation type="submission" date="2016-04" db="UniProtKB">
        <authorList>
            <consortium name="WormBaseParasite"/>
        </authorList>
    </citation>
    <scope>IDENTIFICATION</scope>
</reference>
<evidence type="ECO:0000313" key="7">
    <source>
        <dbReference type="WBParaSite" id="ACOC_0001237101-mRNA-1"/>
    </source>
</evidence>
<dbReference type="OMA" id="WHDPDMI"/>
<keyword evidence="2 4" id="KW-0378">Hydrolase</keyword>
<dbReference type="Pfam" id="PF16499">
    <property type="entry name" value="Melibiase_2"/>
    <property type="match status" value="1"/>
</dbReference>
<evidence type="ECO:0000313" key="6">
    <source>
        <dbReference type="Proteomes" id="UP000267027"/>
    </source>
</evidence>
<dbReference type="InterPro" id="IPR017853">
    <property type="entry name" value="GH"/>
</dbReference>
<protein>
    <recommendedName>
        <fullName evidence="4">Alpha-galactosidase</fullName>
        <ecNumber evidence="4">3.2.1.-</ecNumber>
    </recommendedName>
</protein>
<dbReference type="WBParaSite" id="ACOC_0001237101-mRNA-1">
    <property type="protein sequence ID" value="ACOC_0001237101-mRNA-1"/>
    <property type="gene ID" value="ACOC_0001237101"/>
</dbReference>
<dbReference type="STRING" id="334426.A0A158PM88"/>
<dbReference type="PROSITE" id="PS00512">
    <property type="entry name" value="ALPHA_GALACTOSIDASE"/>
    <property type="match status" value="1"/>
</dbReference>
<dbReference type="PANTHER" id="PTHR11452:SF83">
    <property type="entry name" value="ALPHA-GALACTOSIDASE"/>
    <property type="match status" value="1"/>
</dbReference>
<dbReference type="AlphaFoldDB" id="A0A158PM88"/>
<dbReference type="EMBL" id="UYYA01005008">
    <property type="protein sequence ID" value="VDM63957.1"/>
    <property type="molecule type" value="Genomic_DNA"/>
</dbReference>
<evidence type="ECO:0000313" key="5">
    <source>
        <dbReference type="EMBL" id="VDM63957.1"/>
    </source>
</evidence>
<evidence type="ECO:0000256" key="1">
    <source>
        <dbReference type="ARBA" id="ARBA00009743"/>
    </source>
</evidence>
<comment type="subunit">
    <text evidence="4">Homodimer.</text>
</comment>
<dbReference type="GO" id="GO:0009311">
    <property type="term" value="P:oligosaccharide metabolic process"/>
    <property type="evidence" value="ECO:0007669"/>
    <property type="project" value="TreeGrafter"/>
</dbReference>
<gene>
    <name evidence="5" type="ORF">ACOC_LOCUS12372</name>
</gene>
<evidence type="ECO:0000256" key="2">
    <source>
        <dbReference type="ARBA" id="ARBA00022801"/>
    </source>
</evidence>
<comment type="similarity">
    <text evidence="1 4">Belongs to the glycosyl hydrolase 27 family.</text>
</comment>
<dbReference type="InterPro" id="IPR002241">
    <property type="entry name" value="Glyco_hydro_27"/>
</dbReference>
<dbReference type="InterPro" id="IPR000111">
    <property type="entry name" value="Glyco_hydro_27/36_CS"/>
</dbReference>
<evidence type="ECO:0000256" key="3">
    <source>
        <dbReference type="ARBA" id="ARBA00023295"/>
    </source>
</evidence>
<keyword evidence="3 4" id="KW-0326">Glycosidase</keyword>
<dbReference type="CDD" id="cd14792">
    <property type="entry name" value="GH27"/>
    <property type="match status" value="1"/>
</dbReference>
<dbReference type="Gene3D" id="3.20.20.70">
    <property type="entry name" value="Aldolase class I"/>
    <property type="match status" value="2"/>
</dbReference>
<evidence type="ECO:0000256" key="4">
    <source>
        <dbReference type="RuleBase" id="RU361168"/>
    </source>
</evidence>
<sequence>MGWMSWAAFYCETDCEKFPNSCINEKLYRDMADRLVKDGFLTAGYNRIHIDDCWMENLRDEKGRLIVDRKRFPSGIKNLSKYMHERQLELGIYEDIGTKTCAGYQKMGRALNATGRRMGYGCGWLLFFNTAGLKDKVNYKAVRATCNTWRIYLDIEGSWKSIAGIIQYMDDNQDVLAAAQAPGGWNDPDMLVIGLPNVTFDQARLQMTLWSIWSSPLIMSNDLRSLKPEFRNILLNRDVIAIDQDPLGIMGKVVRKSESISVYVKPVTPVRKDSTSFAIAIVNKNELEFRSILNQNRKMTSKLMGVIVTKDEK</sequence>
<dbReference type="EC" id="3.2.1.-" evidence="4"/>